<reference evidence="1 4" key="2">
    <citation type="submission" date="2016-01" db="EMBL/GenBank/DDBJ databases">
        <authorList>
            <person name="Varghese N."/>
        </authorList>
    </citation>
    <scope>NUCLEOTIDE SEQUENCE [LARGE SCALE GENOMIC DNA]</scope>
    <source>
        <strain evidence="1 4">HL-91</strain>
    </source>
</reference>
<evidence type="ECO:0000313" key="3">
    <source>
        <dbReference type="Proteomes" id="UP000050413"/>
    </source>
</evidence>
<dbReference type="RefSeq" id="WP_072245563.1">
    <property type="nucleotide sequence ID" value="NZ_FBYC01000004.1"/>
</dbReference>
<evidence type="ECO:0000313" key="4">
    <source>
        <dbReference type="Proteomes" id="UP000182045"/>
    </source>
</evidence>
<proteinExistence type="predicted"/>
<dbReference type="Proteomes" id="UP000050413">
    <property type="component" value="Unassembled WGS sequence"/>
</dbReference>
<name>A0A0P7WHL2_9RHOB</name>
<dbReference type="Proteomes" id="UP000182045">
    <property type="component" value="Unassembled WGS sequence"/>
</dbReference>
<gene>
    <name evidence="1" type="ORF">Ga0058931_1245</name>
    <name evidence="2" type="ORF">HLUCCA05_10820</name>
</gene>
<sequence>MVATDPELWMCHYLGGAWRAPLATRMACVLGPCGAVTGQVVLAGRADMDRAHSMLRPAPAMDDLEYRQILAGLGDVALRTPLPSSIAQGAVYLAAPQDAAIAIRLASQIARAGLRPGAFALLYQA</sequence>
<dbReference type="AlphaFoldDB" id="A0A0P7WHL2"/>
<comment type="caution">
    <text evidence="2">The sequence shown here is derived from an EMBL/GenBank/DDBJ whole genome shotgun (WGS) entry which is preliminary data.</text>
</comment>
<protein>
    <submittedName>
        <fullName evidence="2">Uncharacterized protein</fullName>
    </submittedName>
</protein>
<keyword evidence="4" id="KW-1185">Reference proteome</keyword>
<dbReference type="EMBL" id="FBYC01000004">
    <property type="protein sequence ID" value="CUX80634.1"/>
    <property type="molecule type" value="Genomic_DNA"/>
</dbReference>
<evidence type="ECO:0000313" key="1">
    <source>
        <dbReference type="EMBL" id="CUX80634.1"/>
    </source>
</evidence>
<dbReference type="STRING" id="1666912.Ga0058931_1245"/>
<reference evidence="2 3" key="1">
    <citation type="submission" date="2015-09" db="EMBL/GenBank/DDBJ databases">
        <title>Identification and resolution of microdiversity through metagenomic sequencing of parallel consortia.</title>
        <authorList>
            <person name="Nelson W.C."/>
            <person name="Romine M.F."/>
            <person name="Lindemann S.R."/>
        </authorList>
    </citation>
    <scope>NUCLEOTIDE SEQUENCE [LARGE SCALE GENOMIC DNA]</scope>
    <source>
        <strain evidence="2">HL-91</strain>
    </source>
</reference>
<dbReference type="EMBL" id="LJSG01000008">
    <property type="protein sequence ID" value="KPP93458.1"/>
    <property type="molecule type" value="Genomic_DNA"/>
</dbReference>
<accession>A0A0P7WHL2</accession>
<dbReference type="OrthoDB" id="7873305at2"/>
<evidence type="ECO:0000313" key="2">
    <source>
        <dbReference type="EMBL" id="KPP93458.1"/>
    </source>
</evidence>
<organism evidence="2 3">
    <name type="scientific">Roseibaca calidilacus</name>
    <dbReference type="NCBI Taxonomy" id="1666912"/>
    <lineage>
        <taxon>Bacteria</taxon>
        <taxon>Pseudomonadati</taxon>
        <taxon>Pseudomonadota</taxon>
        <taxon>Alphaproteobacteria</taxon>
        <taxon>Rhodobacterales</taxon>
        <taxon>Paracoccaceae</taxon>
        <taxon>Roseinatronobacter</taxon>
    </lineage>
</organism>